<evidence type="ECO:0000313" key="7">
    <source>
        <dbReference type="EMBL" id="CAI5440403.1"/>
    </source>
</evidence>
<dbReference type="GO" id="GO:0005737">
    <property type="term" value="C:cytoplasm"/>
    <property type="evidence" value="ECO:0007669"/>
    <property type="project" value="TreeGrafter"/>
</dbReference>
<proteinExistence type="predicted"/>
<dbReference type="PANTHER" id="PTHR13513:SF9">
    <property type="entry name" value="E3 UBIQUITIN-PROTEIN LIGASE UBR7-RELATED"/>
    <property type="match status" value="1"/>
</dbReference>
<dbReference type="AlphaFoldDB" id="A0A9P1I8X1"/>
<keyword evidence="8" id="KW-1185">Reference proteome</keyword>
<dbReference type="GO" id="GO:0061630">
    <property type="term" value="F:ubiquitin protein ligase activity"/>
    <property type="evidence" value="ECO:0007669"/>
    <property type="project" value="InterPro"/>
</dbReference>
<evidence type="ECO:0000313" key="8">
    <source>
        <dbReference type="Proteomes" id="UP001152747"/>
    </source>
</evidence>
<dbReference type="SMART" id="SM00396">
    <property type="entry name" value="ZnF_UBR1"/>
    <property type="match status" value="1"/>
</dbReference>
<evidence type="ECO:0000259" key="6">
    <source>
        <dbReference type="PROSITE" id="PS51157"/>
    </source>
</evidence>
<feature type="zinc finger region" description="UBR-type" evidence="4">
    <location>
        <begin position="37"/>
        <end position="107"/>
    </location>
</feature>
<dbReference type="PANTHER" id="PTHR13513">
    <property type="entry name" value="E3 UBIQUITIN-PROTEIN LIGASE UBR7"/>
    <property type="match status" value="1"/>
</dbReference>
<accession>A0A9P1I8X1</accession>
<protein>
    <recommendedName>
        <fullName evidence="6">UBR-type domain-containing protein</fullName>
    </recommendedName>
</protein>
<feature type="coiled-coil region" evidence="5">
    <location>
        <begin position="255"/>
        <end position="283"/>
    </location>
</feature>
<dbReference type="InterPro" id="IPR047506">
    <property type="entry name" value="UBR7-like_UBR-box"/>
</dbReference>
<dbReference type="Pfam" id="PF02207">
    <property type="entry name" value="zf-UBR"/>
    <property type="match status" value="1"/>
</dbReference>
<comment type="caution">
    <text evidence="7">The sequence shown here is derived from an EMBL/GenBank/DDBJ whole genome shotgun (WGS) entry which is preliminary data.</text>
</comment>
<reference evidence="7" key="1">
    <citation type="submission" date="2022-11" db="EMBL/GenBank/DDBJ databases">
        <authorList>
            <person name="Kikuchi T."/>
        </authorList>
    </citation>
    <scope>NUCLEOTIDE SEQUENCE</scope>
    <source>
        <strain evidence="7">PS1010</strain>
    </source>
</reference>
<feature type="domain" description="UBR-type" evidence="6">
    <location>
        <begin position="37"/>
        <end position="107"/>
    </location>
</feature>
<evidence type="ECO:0000256" key="5">
    <source>
        <dbReference type="SAM" id="Coils"/>
    </source>
</evidence>
<dbReference type="PROSITE" id="PS51157">
    <property type="entry name" value="ZF_UBR"/>
    <property type="match status" value="1"/>
</dbReference>
<dbReference type="SUPFAM" id="SSF57903">
    <property type="entry name" value="FYVE/PHD zinc finger"/>
    <property type="match status" value="1"/>
</dbReference>
<name>A0A9P1I8X1_9PELO</name>
<organism evidence="7 8">
    <name type="scientific">Caenorhabditis angaria</name>
    <dbReference type="NCBI Taxonomy" id="860376"/>
    <lineage>
        <taxon>Eukaryota</taxon>
        <taxon>Metazoa</taxon>
        <taxon>Ecdysozoa</taxon>
        <taxon>Nematoda</taxon>
        <taxon>Chromadorea</taxon>
        <taxon>Rhabditida</taxon>
        <taxon>Rhabditina</taxon>
        <taxon>Rhabditomorpha</taxon>
        <taxon>Rhabditoidea</taxon>
        <taxon>Rhabditidae</taxon>
        <taxon>Peloderinae</taxon>
        <taxon>Caenorhabditis</taxon>
    </lineage>
</organism>
<evidence type="ECO:0000256" key="4">
    <source>
        <dbReference type="PROSITE-ProRule" id="PRU00508"/>
    </source>
</evidence>
<evidence type="ECO:0000256" key="1">
    <source>
        <dbReference type="ARBA" id="ARBA00022723"/>
    </source>
</evidence>
<dbReference type="Gene3D" id="3.30.40.10">
    <property type="entry name" value="Zinc/RING finger domain, C3HC4 (zinc finger)"/>
    <property type="match status" value="1"/>
</dbReference>
<dbReference type="InterPro" id="IPR003126">
    <property type="entry name" value="Znf_UBR"/>
</dbReference>
<dbReference type="InterPro" id="IPR040204">
    <property type="entry name" value="UBR7"/>
</dbReference>
<sequence length="342" mass="39249">MENENENDPIVTLGEVMEDMKRHNETAEILFGAQDETVCTYPEGYKPRQTLFSCLTCTPPPKTAGICYGCSLNCHADHDLVELYTKRSFKCDCGNSKFPNKCTLYEEKSAENEFNVYNHNYSGKFCICDDTYPSEKNCEEDMLQCEFCEDWFHPTHVDAPENVAATESSSSSSECPVSFICPGCYSKNHQFLKVFDGSNSDTRICFKNSQKSEEAFPKKAIFVQKLRQRLCKCEDCKKILENHQCEYLLDEDDDLTKFEQEGKAKAEENRRTENEEMRELVQEVGMDGAINILGAVNDLKRKLGDFFTKKTTDGEVVKVEDVKKFFDDLKEQNLEAKRARMQ</sequence>
<keyword evidence="1" id="KW-0479">Metal-binding</keyword>
<keyword evidence="3" id="KW-0862">Zinc</keyword>
<evidence type="ECO:0000256" key="3">
    <source>
        <dbReference type="ARBA" id="ARBA00022833"/>
    </source>
</evidence>
<dbReference type="CDD" id="cd19677">
    <property type="entry name" value="UBR-box_UBR7"/>
    <property type="match status" value="1"/>
</dbReference>
<evidence type="ECO:0000256" key="2">
    <source>
        <dbReference type="ARBA" id="ARBA00022771"/>
    </source>
</evidence>
<dbReference type="EMBL" id="CANHGI010000001">
    <property type="protein sequence ID" value="CAI5440403.1"/>
    <property type="molecule type" value="Genomic_DNA"/>
</dbReference>
<dbReference type="OrthoDB" id="10262564at2759"/>
<dbReference type="InterPro" id="IPR013083">
    <property type="entry name" value="Znf_RING/FYVE/PHD"/>
</dbReference>
<keyword evidence="5" id="KW-0175">Coiled coil</keyword>
<dbReference type="Proteomes" id="UP001152747">
    <property type="component" value="Unassembled WGS sequence"/>
</dbReference>
<dbReference type="InterPro" id="IPR011011">
    <property type="entry name" value="Znf_FYVE_PHD"/>
</dbReference>
<dbReference type="GO" id="GO:0008270">
    <property type="term" value="F:zinc ion binding"/>
    <property type="evidence" value="ECO:0007669"/>
    <property type="project" value="UniProtKB-KW"/>
</dbReference>
<gene>
    <name evidence="7" type="ORF">CAMP_LOCUS3040</name>
</gene>
<keyword evidence="2" id="KW-0863">Zinc-finger</keyword>